<dbReference type="PANTHER" id="PTHR40763">
    <property type="entry name" value="MEMBRANE PROTEIN-RELATED"/>
    <property type="match status" value="1"/>
</dbReference>
<dbReference type="PANTHER" id="PTHR40763:SF5">
    <property type="entry name" value="MEMBRANE PROTEIN"/>
    <property type="match status" value="1"/>
</dbReference>
<evidence type="ECO:0000259" key="1">
    <source>
        <dbReference type="Pfam" id="PF08044"/>
    </source>
</evidence>
<protein>
    <recommendedName>
        <fullName evidence="1">DUF1707 domain-containing protein</fullName>
    </recommendedName>
</protein>
<accession>A0A4Q2ECZ9</accession>
<dbReference type="InterPro" id="IPR012551">
    <property type="entry name" value="DUF1707_SHOCT-like"/>
</dbReference>
<dbReference type="Proteomes" id="UP000290624">
    <property type="component" value="Unassembled WGS sequence"/>
</dbReference>
<comment type="caution">
    <text evidence="2">The sequence shown here is derived from an EMBL/GenBank/DDBJ whole genome shotgun (WGS) entry which is preliminary data.</text>
</comment>
<dbReference type="EMBL" id="PPCV01000009">
    <property type="protein sequence ID" value="RXW31430.1"/>
    <property type="molecule type" value="Genomic_DNA"/>
</dbReference>
<dbReference type="AlphaFoldDB" id="A0A4Q2ECZ9"/>
<dbReference type="OrthoDB" id="3636235at2"/>
<name>A0A4Q2ECZ9_9ACTN</name>
<feature type="domain" description="DUF1707" evidence="1">
    <location>
        <begin position="13"/>
        <end position="65"/>
    </location>
</feature>
<dbReference type="RefSeq" id="WP_129459523.1">
    <property type="nucleotide sequence ID" value="NZ_PPCV01000009.1"/>
</dbReference>
<keyword evidence="3" id="KW-1185">Reference proteome</keyword>
<gene>
    <name evidence="2" type="ORF">C1706_12245</name>
</gene>
<dbReference type="Pfam" id="PF08044">
    <property type="entry name" value="DUF1707"/>
    <property type="match status" value="1"/>
</dbReference>
<evidence type="ECO:0000313" key="2">
    <source>
        <dbReference type="EMBL" id="RXW31430.1"/>
    </source>
</evidence>
<reference evidence="2 3" key="1">
    <citation type="submission" date="2018-01" db="EMBL/GenBank/DDBJ databases">
        <title>Lactibacter flavus gen. nov., sp. nov., a novel bacterium of the family Propionibacteriaceae isolated from raw milk and dairy products.</title>
        <authorList>
            <person name="Wenning M."/>
            <person name="Breitenwieser F."/>
            <person name="Huptas C."/>
            <person name="von Neubeck M."/>
            <person name="Busse H.-J."/>
            <person name="Scherer S."/>
        </authorList>
    </citation>
    <scope>NUCLEOTIDE SEQUENCE [LARGE SCALE GENOMIC DNA]</scope>
    <source>
        <strain evidence="2 3">VG341</strain>
    </source>
</reference>
<sequence length="202" mass="21396">MSPQPLVPEPSRMRAGDADRDAILSVIQDAFANGRLSTAEVSERQERALTSVYTDELLPIVVDLPEGQAVAARWGVPAPQQRFAASPVPDTGDTRFVVMSGRDYALRPGETWVRNVVIMGGDTIDTTPAFGPGVTVTIHADMVMGGHTIRVPAGVQVLDECQGIMNGNTITKNARGDGSNGTLVLTGTAFMAGHTVKLAKRS</sequence>
<organism evidence="2 3">
    <name type="scientific">Propioniciclava flava</name>
    <dbReference type="NCBI Taxonomy" id="2072026"/>
    <lineage>
        <taxon>Bacteria</taxon>
        <taxon>Bacillati</taxon>
        <taxon>Actinomycetota</taxon>
        <taxon>Actinomycetes</taxon>
        <taxon>Propionibacteriales</taxon>
        <taxon>Propionibacteriaceae</taxon>
        <taxon>Propioniciclava</taxon>
    </lineage>
</organism>
<evidence type="ECO:0000313" key="3">
    <source>
        <dbReference type="Proteomes" id="UP000290624"/>
    </source>
</evidence>
<proteinExistence type="predicted"/>